<dbReference type="PANTHER" id="PTHR21879:SF17">
    <property type="entry name" value="LD24139P"/>
    <property type="match status" value="1"/>
</dbReference>
<organism evidence="3 4">
    <name type="scientific">Aedes albopictus</name>
    <name type="common">Asian tiger mosquito</name>
    <name type="synonym">Stegomyia albopicta</name>
    <dbReference type="NCBI Taxonomy" id="7160"/>
    <lineage>
        <taxon>Eukaryota</taxon>
        <taxon>Metazoa</taxon>
        <taxon>Ecdysozoa</taxon>
        <taxon>Arthropoda</taxon>
        <taxon>Hexapoda</taxon>
        <taxon>Insecta</taxon>
        <taxon>Pterygota</taxon>
        <taxon>Neoptera</taxon>
        <taxon>Endopterygota</taxon>
        <taxon>Diptera</taxon>
        <taxon>Nematocera</taxon>
        <taxon>Culicoidea</taxon>
        <taxon>Culicidae</taxon>
        <taxon>Culicinae</taxon>
        <taxon>Aedini</taxon>
        <taxon>Aedes</taxon>
        <taxon>Stegomyia</taxon>
    </lineage>
</organism>
<feature type="transmembrane region" description="Helical" evidence="1">
    <location>
        <begin position="185"/>
        <end position="205"/>
    </location>
</feature>
<dbReference type="GeneID" id="109411175"/>
<keyword evidence="2" id="KW-0732">Signal</keyword>
<feature type="transmembrane region" description="Helical" evidence="1">
    <location>
        <begin position="225"/>
        <end position="246"/>
    </location>
</feature>
<feature type="chain" id="PRO_5046098220" description="Protein osiris 14" evidence="2">
    <location>
        <begin position="18"/>
        <end position="290"/>
    </location>
</feature>
<proteinExistence type="predicted"/>
<keyword evidence="1" id="KW-0812">Transmembrane</keyword>
<reference evidence="4" key="1">
    <citation type="journal article" date="2015" name="Proc. Natl. Acad. Sci. U.S.A.">
        <title>Genome sequence of the Asian Tiger mosquito, Aedes albopictus, reveals insights into its biology, genetics, and evolution.</title>
        <authorList>
            <person name="Chen X.G."/>
            <person name="Jiang X."/>
            <person name="Gu J."/>
            <person name="Xu M."/>
            <person name="Wu Y."/>
            <person name="Deng Y."/>
            <person name="Zhang C."/>
            <person name="Bonizzoni M."/>
            <person name="Dermauw W."/>
            <person name="Vontas J."/>
            <person name="Armbruster P."/>
            <person name="Huang X."/>
            <person name="Yang Y."/>
            <person name="Zhang H."/>
            <person name="He W."/>
            <person name="Peng H."/>
            <person name="Liu Y."/>
            <person name="Wu K."/>
            <person name="Chen J."/>
            <person name="Lirakis M."/>
            <person name="Topalis P."/>
            <person name="Van Leeuwen T."/>
            <person name="Hall A.B."/>
            <person name="Jiang X."/>
            <person name="Thorpe C."/>
            <person name="Mueller R.L."/>
            <person name="Sun C."/>
            <person name="Waterhouse R.M."/>
            <person name="Yan G."/>
            <person name="Tu Z.J."/>
            <person name="Fang X."/>
            <person name="James A.A."/>
        </authorList>
    </citation>
    <scope>NUCLEOTIDE SEQUENCE [LARGE SCALE GENOMIC DNA]</scope>
    <source>
        <strain evidence="4">Foshan</strain>
    </source>
</reference>
<dbReference type="Pfam" id="PF07898">
    <property type="entry name" value="DUF1676"/>
    <property type="match status" value="1"/>
</dbReference>
<keyword evidence="4" id="KW-1185">Reference proteome</keyword>
<keyword evidence="1" id="KW-1133">Transmembrane helix</keyword>
<evidence type="ECO:0000256" key="2">
    <source>
        <dbReference type="SAM" id="SignalP"/>
    </source>
</evidence>
<evidence type="ECO:0000256" key="1">
    <source>
        <dbReference type="SAM" id="Phobius"/>
    </source>
</evidence>
<evidence type="ECO:0000313" key="3">
    <source>
        <dbReference type="EnsemblMetazoa" id="AALFPA23_005883.P7574"/>
    </source>
</evidence>
<feature type="signal peptide" evidence="2">
    <location>
        <begin position="1"/>
        <end position="17"/>
    </location>
</feature>
<dbReference type="Proteomes" id="UP000069940">
    <property type="component" value="Unassembled WGS sequence"/>
</dbReference>
<dbReference type="EnsemblMetazoa" id="AALFPA23_005883.R7574">
    <property type="protein sequence ID" value="AALFPA23_005883.P7574"/>
    <property type="gene ID" value="AALFPA23_005883"/>
</dbReference>
<reference evidence="3" key="2">
    <citation type="submission" date="2025-05" db="UniProtKB">
        <authorList>
            <consortium name="EnsemblMetazoa"/>
        </authorList>
    </citation>
    <scope>IDENTIFICATION</scope>
    <source>
        <strain evidence="3">Foshan</strain>
    </source>
</reference>
<name>A0ABM1Y5C4_AEDAL</name>
<keyword evidence="1" id="KW-0472">Membrane</keyword>
<dbReference type="PANTHER" id="PTHR21879">
    <property type="entry name" value="FI03362P-RELATED-RELATED"/>
    <property type="match status" value="1"/>
</dbReference>
<sequence length="290" mass="29258">MKVFIAVFALLVASALAAPAPADESSSSSGLGMALRYFGSCLESDEMGTCFAVKGITALNRAARANNIEIVPGVTFSRDPAAPVERMGKSISENEIISTLPATAEDKSDALFDMAVDSAKRLFTARSIQFKLPEEAQESIARSIEEGRLLKKGKKLKKVLGPLVLAVGGKLFALLPLLLGGVALLAFKALLVSKVALVLAVVLAVKKFLGGAVEGAGTLGLLSKAVGGAAAAGAGALGAGALAAGAGGATGGWSSGAGAQGWSQGSAQYPYARSYDTAQDLAYSAQAPKA</sequence>
<accession>A0ABM1Y5C4</accession>
<protein>
    <recommendedName>
        <fullName evidence="5">Protein osiris 14</fullName>
    </recommendedName>
</protein>
<feature type="transmembrane region" description="Helical" evidence="1">
    <location>
        <begin position="159"/>
        <end position="178"/>
    </location>
</feature>
<evidence type="ECO:0008006" key="5">
    <source>
        <dbReference type="Google" id="ProtNLM"/>
    </source>
</evidence>
<evidence type="ECO:0000313" key="4">
    <source>
        <dbReference type="Proteomes" id="UP000069940"/>
    </source>
</evidence>
<dbReference type="RefSeq" id="XP_019540195.2">
    <property type="nucleotide sequence ID" value="XM_019684650.4"/>
</dbReference>
<dbReference type="InterPro" id="IPR012464">
    <property type="entry name" value="DUF1676"/>
</dbReference>